<protein>
    <submittedName>
        <fullName evidence="8">Membrane protein DedA with SNARE-associated domain</fullName>
    </submittedName>
</protein>
<name>A0A2V3UDY5_9HYPH</name>
<evidence type="ECO:0000313" key="8">
    <source>
        <dbReference type="EMBL" id="PXW61726.1"/>
    </source>
</evidence>
<keyword evidence="2" id="KW-1003">Cell membrane</keyword>
<dbReference type="OrthoDB" id="9813426at2"/>
<keyword evidence="4 6" id="KW-1133">Transmembrane helix</keyword>
<organism evidence="8 9">
    <name type="scientific">Chelatococcus asaccharovorans</name>
    <dbReference type="NCBI Taxonomy" id="28210"/>
    <lineage>
        <taxon>Bacteria</taxon>
        <taxon>Pseudomonadati</taxon>
        <taxon>Pseudomonadota</taxon>
        <taxon>Alphaproteobacteria</taxon>
        <taxon>Hyphomicrobiales</taxon>
        <taxon>Chelatococcaceae</taxon>
        <taxon>Chelatococcus</taxon>
    </lineage>
</organism>
<dbReference type="AlphaFoldDB" id="A0A2V3UDY5"/>
<feature type="domain" description="VTT" evidence="7">
    <location>
        <begin position="33"/>
        <end position="154"/>
    </location>
</feature>
<sequence length="218" mass="23603">MDHFFASFEPFLRAHGTPVVGLVLFFESLGLPLPGESLLVAAGILAARGDLSPVGLFLYAWVGSVLGDNAGYLIGRLVGRRVLLRYGGRVGLTEDRFARIEEVFARYGPIAVMFARFFNILRQLNGVVAGVAGMRWERFLIFNVIGAGLWVLAWGGGAILFGRHMGHVAAILHQIGPWRASALALAVIAVAAGILWLTRRRSRGAGKPLSNRSVPQKD</sequence>
<gene>
    <name evidence="8" type="ORF">C7450_103244</name>
</gene>
<dbReference type="PANTHER" id="PTHR42709">
    <property type="entry name" value="ALKALINE PHOSPHATASE LIKE PROTEIN"/>
    <property type="match status" value="1"/>
</dbReference>
<evidence type="ECO:0000256" key="5">
    <source>
        <dbReference type="ARBA" id="ARBA00023136"/>
    </source>
</evidence>
<evidence type="ECO:0000313" key="9">
    <source>
        <dbReference type="Proteomes" id="UP000248021"/>
    </source>
</evidence>
<dbReference type="InterPro" id="IPR032816">
    <property type="entry name" value="VTT_dom"/>
</dbReference>
<evidence type="ECO:0000256" key="2">
    <source>
        <dbReference type="ARBA" id="ARBA00022475"/>
    </source>
</evidence>
<feature type="transmembrane region" description="Helical" evidence="6">
    <location>
        <begin position="139"/>
        <end position="160"/>
    </location>
</feature>
<evidence type="ECO:0000256" key="1">
    <source>
        <dbReference type="ARBA" id="ARBA00004651"/>
    </source>
</evidence>
<keyword evidence="3 6" id="KW-0812">Transmembrane</keyword>
<comment type="subcellular location">
    <subcellularLocation>
        <location evidence="1">Cell membrane</location>
        <topology evidence="1">Multi-pass membrane protein</topology>
    </subcellularLocation>
</comment>
<evidence type="ECO:0000259" key="7">
    <source>
        <dbReference type="Pfam" id="PF09335"/>
    </source>
</evidence>
<evidence type="ECO:0000256" key="4">
    <source>
        <dbReference type="ARBA" id="ARBA00022989"/>
    </source>
</evidence>
<dbReference type="EMBL" id="QJJK01000003">
    <property type="protein sequence ID" value="PXW61726.1"/>
    <property type="molecule type" value="Genomic_DNA"/>
</dbReference>
<proteinExistence type="predicted"/>
<keyword evidence="5 6" id="KW-0472">Membrane</keyword>
<dbReference type="RefSeq" id="WP_110374022.1">
    <property type="nucleotide sequence ID" value="NZ_JAHBRY010000001.1"/>
</dbReference>
<reference evidence="8 9" key="1">
    <citation type="submission" date="2018-05" db="EMBL/GenBank/DDBJ databases">
        <title>Genomic Encyclopedia of Type Strains, Phase IV (KMG-IV): sequencing the most valuable type-strain genomes for metagenomic binning, comparative biology and taxonomic classification.</title>
        <authorList>
            <person name="Goeker M."/>
        </authorList>
    </citation>
    <scope>NUCLEOTIDE SEQUENCE [LARGE SCALE GENOMIC DNA]</scope>
    <source>
        <strain evidence="8 9">DSM 6462</strain>
    </source>
</reference>
<evidence type="ECO:0000256" key="6">
    <source>
        <dbReference type="SAM" id="Phobius"/>
    </source>
</evidence>
<keyword evidence="9" id="KW-1185">Reference proteome</keyword>
<dbReference type="Pfam" id="PF09335">
    <property type="entry name" value="VTT_dom"/>
    <property type="match status" value="1"/>
</dbReference>
<dbReference type="InterPro" id="IPR051311">
    <property type="entry name" value="DedA_domain"/>
</dbReference>
<dbReference type="Proteomes" id="UP000248021">
    <property type="component" value="Unassembled WGS sequence"/>
</dbReference>
<feature type="transmembrane region" description="Helical" evidence="6">
    <location>
        <begin position="56"/>
        <end position="75"/>
    </location>
</feature>
<accession>A0A2V3UDY5</accession>
<comment type="caution">
    <text evidence="8">The sequence shown here is derived from an EMBL/GenBank/DDBJ whole genome shotgun (WGS) entry which is preliminary data.</text>
</comment>
<feature type="transmembrane region" description="Helical" evidence="6">
    <location>
        <begin position="180"/>
        <end position="198"/>
    </location>
</feature>
<dbReference type="PANTHER" id="PTHR42709:SF6">
    <property type="entry name" value="UNDECAPRENYL PHOSPHATE TRANSPORTER A"/>
    <property type="match status" value="1"/>
</dbReference>
<dbReference type="GO" id="GO:0005886">
    <property type="term" value="C:plasma membrane"/>
    <property type="evidence" value="ECO:0007669"/>
    <property type="project" value="UniProtKB-SubCell"/>
</dbReference>
<evidence type="ECO:0000256" key="3">
    <source>
        <dbReference type="ARBA" id="ARBA00022692"/>
    </source>
</evidence>